<name>A0A9N9DUQ5_9GLOM</name>
<dbReference type="Proteomes" id="UP000789831">
    <property type="component" value="Unassembled WGS sequence"/>
</dbReference>
<dbReference type="OrthoDB" id="2395271at2759"/>
<organism evidence="1 2">
    <name type="scientific">Ambispora gerdemannii</name>
    <dbReference type="NCBI Taxonomy" id="144530"/>
    <lineage>
        <taxon>Eukaryota</taxon>
        <taxon>Fungi</taxon>
        <taxon>Fungi incertae sedis</taxon>
        <taxon>Mucoromycota</taxon>
        <taxon>Glomeromycotina</taxon>
        <taxon>Glomeromycetes</taxon>
        <taxon>Archaeosporales</taxon>
        <taxon>Ambisporaceae</taxon>
        <taxon>Ambispora</taxon>
    </lineage>
</organism>
<evidence type="ECO:0000313" key="2">
    <source>
        <dbReference type="Proteomes" id="UP000789831"/>
    </source>
</evidence>
<proteinExistence type="predicted"/>
<accession>A0A9N9DUQ5</accession>
<reference evidence="1" key="1">
    <citation type="submission" date="2021-06" db="EMBL/GenBank/DDBJ databases">
        <authorList>
            <person name="Kallberg Y."/>
            <person name="Tangrot J."/>
            <person name="Rosling A."/>
        </authorList>
    </citation>
    <scope>NUCLEOTIDE SEQUENCE</scope>
    <source>
        <strain evidence="1">MT106</strain>
    </source>
</reference>
<protein>
    <submittedName>
        <fullName evidence="1">646_t:CDS:1</fullName>
    </submittedName>
</protein>
<dbReference type="EMBL" id="CAJVPL010004992">
    <property type="protein sequence ID" value="CAG8653233.1"/>
    <property type="molecule type" value="Genomic_DNA"/>
</dbReference>
<gene>
    <name evidence="1" type="ORF">AGERDE_LOCUS11487</name>
</gene>
<dbReference type="AlphaFoldDB" id="A0A9N9DUQ5"/>
<comment type="caution">
    <text evidence="1">The sequence shown here is derived from an EMBL/GenBank/DDBJ whole genome shotgun (WGS) entry which is preliminary data.</text>
</comment>
<sequence length="90" mass="10332">RLQQDLDNWDNSPPSDSHNKKLLAIEISINEASTKMNKILETKKETIPPEISQKTEDPLELFKRTQKDAKKSRAIARTDIFKLSILNSKV</sequence>
<evidence type="ECO:0000313" key="1">
    <source>
        <dbReference type="EMBL" id="CAG8653233.1"/>
    </source>
</evidence>
<feature type="non-terminal residue" evidence="1">
    <location>
        <position position="1"/>
    </location>
</feature>
<keyword evidence="2" id="KW-1185">Reference proteome</keyword>